<organism evidence="2">
    <name type="scientific">Siphoviridae sp. ctEIp38</name>
    <dbReference type="NCBI Taxonomy" id="2825394"/>
    <lineage>
        <taxon>Viruses</taxon>
        <taxon>Duplodnaviria</taxon>
        <taxon>Heunggongvirae</taxon>
        <taxon>Uroviricota</taxon>
        <taxon>Caudoviricetes</taxon>
    </lineage>
</organism>
<dbReference type="SUPFAM" id="SSF53335">
    <property type="entry name" value="S-adenosyl-L-methionine-dependent methyltransferases"/>
    <property type="match status" value="1"/>
</dbReference>
<keyword evidence="2" id="KW-0489">Methyltransferase</keyword>
<dbReference type="EMBL" id="BK015638">
    <property type="protein sequence ID" value="DAE17257.1"/>
    <property type="molecule type" value="Genomic_DNA"/>
</dbReference>
<keyword evidence="2" id="KW-0808">Transferase</keyword>
<sequence length="210" mass="24146">MGDLARHELYGLIEIIMNKDDCCRIFNVEDIINLPQAAMDIVMGDRERRDAVYKELLSVNRYDMSFDWFRQLYEEEFAQRKKQKQDFTPVEVSEIVAKIALPTVGTIHEPTAGTGGLIISAWWEQCRRAIPWDYYPSQHMISVWELSDRAIPLLLLNLSIRGIMGYVYHGDVLEGTVKARYILLNRSDDVLGFSDVVKAEAGDIIVEQCK</sequence>
<proteinExistence type="predicted"/>
<name>A0A8S5QEM2_9CAUD</name>
<dbReference type="Gene3D" id="3.40.50.150">
    <property type="entry name" value="Vaccinia Virus protein VP39"/>
    <property type="match status" value="1"/>
</dbReference>
<evidence type="ECO:0000259" key="1">
    <source>
        <dbReference type="Pfam" id="PF02384"/>
    </source>
</evidence>
<protein>
    <submittedName>
        <fullName evidence="2">N-6 DNA Methylase</fullName>
    </submittedName>
</protein>
<dbReference type="InterPro" id="IPR029063">
    <property type="entry name" value="SAM-dependent_MTases_sf"/>
</dbReference>
<feature type="domain" description="DNA methylase adenine-specific" evidence="1">
    <location>
        <begin position="67"/>
        <end position="173"/>
    </location>
</feature>
<dbReference type="GO" id="GO:0008170">
    <property type="term" value="F:N-methyltransferase activity"/>
    <property type="evidence" value="ECO:0007669"/>
    <property type="project" value="InterPro"/>
</dbReference>
<evidence type="ECO:0000313" key="2">
    <source>
        <dbReference type="EMBL" id="DAE17257.1"/>
    </source>
</evidence>
<dbReference type="GO" id="GO:0032259">
    <property type="term" value="P:methylation"/>
    <property type="evidence" value="ECO:0007669"/>
    <property type="project" value="UniProtKB-KW"/>
</dbReference>
<dbReference type="GO" id="GO:0003677">
    <property type="term" value="F:DNA binding"/>
    <property type="evidence" value="ECO:0007669"/>
    <property type="project" value="InterPro"/>
</dbReference>
<reference evidence="2" key="1">
    <citation type="journal article" date="2021" name="Proc. Natl. Acad. Sci. U.S.A.">
        <title>A Catalog of Tens of Thousands of Viruses from Human Metagenomes Reveals Hidden Associations with Chronic Diseases.</title>
        <authorList>
            <person name="Tisza M.J."/>
            <person name="Buck C.B."/>
        </authorList>
    </citation>
    <scope>NUCLEOTIDE SEQUENCE</scope>
    <source>
        <strain evidence="2">CtEIp38</strain>
    </source>
</reference>
<accession>A0A8S5QEM2</accession>
<dbReference type="Pfam" id="PF02384">
    <property type="entry name" value="N6_Mtase"/>
    <property type="match status" value="1"/>
</dbReference>
<dbReference type="InterPro" id="IPR003356">
    <property type="entry name" value="DNA_methylase_A-5"/>
</dbReference>